<keyword evidence="2" id="KW-1185">Reference proteome</keyword>
<accession>A0A0D6JFW9</accession>
<evidence type="ECO:0008006" key="3">
    <source>
        <dbReference type="Google" id="ProtNLM"/>
    </source>
</evidence>
<protein>
    <recommendedName>
        <fullName evidence="3">DUF488 domain-containing protein</fullName>
    </recommendedName>
</protein>
<dbReference type="Proteomes" id="UP000033187">
    <property type="component" value="Chromosome 1"/>
</dbReference>
<dbReference type="AlphaFoldDB" id="A0A0D6JFW9"/>
<organism evidence="1 2">
    <name type="scientific">Candidatus Filomicrobium marinum</name>
    <dbReference type="NCBI Taxonomy" id="1608628"/>
    <lineage>
        <taxon>Bacteria</taxon>
        <taxon>Pseudomonadati</taxon>
        <taxon>Pseudomonadota</taxon>
        <taxon>Alphaproteobacteria</taxon>
        <taxon>Hyphomicrobiales</taxon>
        <taxon>Hyphomicrobiaceae</taxon>
        <taxon>Filomicrobium</taxon>
    </lineage>
</organism>
<dbReference type="EMBL" id="LN829119">
    <property type="protein sequence ID" value="CPR19170.1"/>
    <property type="molecule type" value="Genomic_DNA"/>
</dbReference>
<gene>
    <name evidence="1" type="ORF">YBN1229_v1_2040</name>
</gene>
<sequence>MILTSSWFTPLPADHLHIGISRGVPRGMKAGYKRYLKLNPGPWFNSCRTPKEYFDRYYGEILKPLDSARTVEEILQLADGKIPVLVCFESIKPESGWCDRALVSTWLHDELGMEVCEFGHEHLGHGWQHPKLDPALRKPLAP</sequence>
<dbReference type="KEGG" id="fiy:BN1229_v1_2040"/>
<proteinExistence type="predicted"/>
<reference evidence="2" key="1">
    <citation type="submission" date="2015-02" db="EMBL/GenBank/DDBJ databases">
        <authorList>
            <person name="Chooi Y.-H."/>
        </authorList>
    </citation>
    <scope>NUCLEOTIDE SEQUENCE [LARGE SCALE GENOMIC DNA]</scope>
    <source>
        <strain evidence="2">strain Y</strain>
    </source>
</reference>
<evidence type="ECO:0000313" key="2">
    <source>
        <dbReference type="Proteomes" id="UP000033187"/>
    </source>
</evidence>
<dbReference type="RefSeq" id="WP_046478103.1">
    <property type="nucleotide sequence ID" value="NZ_LN829118.1"/>
</dbReference>
<evidence type="ECO:0000313" key="1">
    <source>
        <dbReference type="EMBL" id="CPR19170.1"/>
    </source>
</evidence>
<name>A0A0D6JFW9_9HYPH</name>
<dbReference type="OrthoDB" id="7351206at2"/>
<dbReference type="KEGG" id="fil:BN1229_v1_2038"/>